<evidence type="ECO:0000313" key="1">
    <source>
        <dbReference type="EMBL" id="CAI9284052.1"/>
    </source>
</evidence>
<proteinExistence type="predicted"/>
<accession>A0AA36E6H5</accession>
<dbReference type="AlphaFoldDB" id="A0AA36E6H5"/>
<protein>
    <submittedName>
        <fullName evidence="1">Uncharacterized protein</fullName>
    </submittedName>
</protein>
<name>A0AA36E6H5_LACSI</name>
<organism evidence="1 2">
    <name type="scientific">Lactuca saligna</name>
    <name type="common">Willowleaf lettuce</name>
    <dbReference type="NCBI Taxonomy" id="75948"/>
    <lineage>
        <taxon>Eukaryota</taxon>
        <taxon>Viridiplantae</taxon>
        <taxon>Streptophyta</taxon>
        <taxon>Embryophyta</taxon>
        <taxon>Tracheophyta</taxon>
        <taxon>Spermatophyta</taxon>
        <taxon>Magnoliopsida</taxon>
        <taxon>eudicotyledons</taxon>
        <taxon>Gunneridae</taxon>
        <taxon>Pentapetalae</taxon>
        <taxon>asterids</taxon>
        <taxon>campanulids</taxon>
        <taxon>Asterales</taxon>
        <taxon>Asteraceae</taxon>
        <taxon>Cichorioideae</taxon>
        <taxon>Cichorieae</taxon>
        <taxon>Lactucinae</taxon>
        <taxon>Lactuca</taxon>
    </lineage>
</organism>
<gene>
    <name evidence="1" type="ORF">LSALG_LOCUS23609</name>
</gene>
<reference evidence="1" key="1">
    <citation type="submission" date="2023-04" db="EMBL/GenBank/DDBJ databases">
        <authorList>
            <person name="Vijverberg K."/>
            <person name="Xiong W."/>
            <person name="Schranz E."/>
        </authorList>
    </citation>
    <scope>NUCLEOTIDE SEQUENCE</scope>
</reference>
<evidence type="ECO:0000313" key="2">
    <source>
        <dbReference type="Proteomes" id="UP001177003"/>
    </source>
</evidence>
<sequence>MDFPGTIVFTFGVTPTLEYADALHEKYGFQLDDVVLISLDVASFLEPPHRKVLHNNGVNIYELTLETINKVMDFQMLFRSHSFLPRIWVFKIFFFWFSTIEDKFTFYAR</sequence>
<keyword evidence="2" id="KW-1185">Reference proteome</keyword>
<dbReference type="Proteomes" id="UP001177003">
    <property type="component" value="Chromosome 5"/>
</dbReference>
<dbReference type="EMBL" id="OX465081">
    <property type="protein sequence ID" value="CAI9284052.1"/>
    <property type="molecule type" value="Genomic_DNA"/>
</dbReference>